<dbReference type="AlphaFoldDB" id="A0A433SG54"/>
<accession>A0A433SG54</accession>
<dbReference type="EMBL" id="PQSP01000001">
    <property type="protein sequence ID" value="RUS67666.1"/>
    <property type="molecule type" value="Genomic_DNA"/>
</dbReference>
<gene>
    <name evidence="1" type="ORF">CUZ56_00142</name>
</gene>
<evidence type="ECO:0000313" key="2">
    <source>
        <dbReference type="Proteomes" id="UP000286947"/>
    </source>
</evidence>
<comment type="caution">
    <text evidence="1">The sequence shown here is derived from an EMBL/GenBank/DDBJ whole genome shotgun (WGS) entry which is preliminary data.</text>
</comment>
<evidence type="ECO:0000313" key="1">
    <source>
        <dbReference type="EMBL" id="RUS67666.1"/>
    </source>
</evidence>
<protein>
    <submittedName>
        <fullName evidence="1">Uncharacterized protein</fullName>
    </submittedName>
</protein>
<dbReference type="RefSeq" id="WP_126977239.1">
    <property type="nucleotide sequence ID" value="NZ_PQSP01000001.1"/>
</dbReference>
<reference evidence="1 2" key="1">
    <citation type="submission" date="2018-01" db="EMBL/GenBank/DDBJ databases">
        <title>Saezia sanguinis gen. nov., sp. nov., in the order Burkholderiales isolated from human blood.</title>
        <authorList>
            <person name="Medina-Pascual M.J."/>
            <person name="Valdezate S."/>
            <person name="Monzon S."/>
            <person name="Cuesta I."/>
            <person name="Carrasco G."/>
            <person name="Villalon P."/>
            <person name="Saez-Nieto J.A."/>
        </authorList>
    </citation>
    <scope>NUCLEOTIDE SEQUENCE [LARGE SCALE GENOMIC DNA]</scope>
    <source>
        <strain evidence="1 2">CNM695-12</strain>
    </source>
</reference>
<proteinExistence type="predicted"/>
<name>A0A433SG54_9BURK</name>
<dbReference type="Proteomes" id="UP000286947">
    <property type="component" value="Unassembled WGS sequence"/>
</dbReference>
<dbReference type="OrthoDB" id="9157413at2"/>
<keyword evidence="2" id="KW-1185">Reference proteome</keyword>
<sequence>MAKGSQKKIKAFWSELMNAHLPDYAPYVEKNDYLFNSEKAWWKHKEHMALFIIFSPSSKYTDQFCIELGWSRKKRFPELPVRPFISTREDISNPGKFEEATLRLHRINPETHFSQASVHDEAIDITDPKALDQILHEPVPDFAQYSDDNYQAVLEQQMQLLLKYGIPYLDGLQ</sequence>
<organism evidence="1 2">
    <name type="scientific">Saezia sanguinis</name>
    <dbReference type="NCBI Taxonomy" id="1965230"/>
    <lineage>
        <taxon>Bacteria</taxon>
        <taxon>Pseudomonadati</taxon>
        <taxon>Pseudomonadota</taxon>
        <taxon>Betaproteobacteria</taxon>
        <taxon>Burkholderiales</taxon>
        <taxon>Saeziaceae</taxon>
        <taxon>Saezia</taxon>
    </lineage>
</organism>